<dbReference type="Pfam" id="PF16257">
    <property type="entry name" value="UxaE"/>
    <property type="match status" value="1"/>
</dbReference>
<dbReference type="HAMAP" id="MF_02243">
    <property type="entry name" value="UxaE"/>
    <property type="match status" value="1"/>
</dbReference>
<organism evidence="2 3">
    <name type="scientific">Thalassoglobus polymorphus</name>
    <dbReference type="NCBI Taxonomy" id="2527994"/>
    <lineage>
        <taxon>Bacteria</taxon>
        <taxon>Pseudomonadati</taxon>
        <taxon>Planctomycetota</taxon>
        <taxon>Planctomycetia</taxon>
        <taxon>Planctomycetales</taxon>
        <taxon>Planctomycetaceae</taxon>
        <taxon>Thalassoglobus</taxon>
    </lineage>
</organism>
<keyword evidence="3" id="KW-1185">Reference proteome</keyword>
<gene>
    <name evidence="1" type="primary">uxaE</name>
    <name evidence="2" type="ORF">Mal48_19660</name>
</gene>
<comment type="similarity">
    <text evidence="1">Belongs to the UxaE family.</text>
</comment>
<keyword evidence="1" id="KW-0479">Metal-binding</keyword>
<reference evidence="2 3" key="1">
    <citation type="submission" date="2019-02" db="EMBL/GenBank/DDBJ databases">
        <title>Deep-cultivation of Planctomycetes and their phenomic and genomic characterization uncovers novel biology.</title>
        <authorList>
            <person name="Wiegand S."/>
            <person name="Jogler M."/>
            <person name="Boedeker C."/>
            <person name="Pinto D."/>
            <person name="Vollmers J."/>
            <person name="Rivas-Marin E."/>
            <person name="Kohn T."/>
            <person name="Peeters S.H."/>
            <person name="Heuer A."/>
            <person name="Rast P."/>
            <person name="Oberbeckmann S."/>
            <person name="Bunk B."/>
            <person name="Jeske O."/>
            <person name="Meyerdierks A."/>
            <person name="Storesund J.E."/>
            <person name="Kallscheuer N."/>
            <person name="Luecker S."/>
            <person name="Lage O.M."/>
            <person name="Pohl T."/>
            <person name="Merkel B.J."/>
            <person name="Hornburger P."/>
            <person name="Mueller R.-W."/>
            <person name="Bruemmer F."/>
            <person name="Labrenz M."/>
            <person name="Spormann A.M."/>
            <person name="Op den Camp H."/>
            <person name="Overmann J."/>
            <person name="Amann R."/>
            <person name="Jetten M.S.M."/>
            <person name="Mascher T."/>
            <person name="Medema M.H."/>
            <person name="Devos D.P."/>
            <person name="Kaster A.-K."/>
            <person name="Ovreas L."/>
            <person name="Rohde M."/>
            <person name="Galperin M.Y."/>
            <person name="Jogler C."/>
        </authorList>
    </citation>
    <scope>NUCLEOTIDE SEQUENCE [LARGE SCALE GENOMIC DNA]</scope>
    <source>
        <strain evidence="2 3">Mal48</strain>
    </source>
</reference>
<dbReference type="GO" id="GO:0046872">
    <property type="term" value="F:metal ion binding"/>
    <property type="evidence" value="ECO:0007669"/>
    <property type="project" value="UniProtKB-UniRule"/>
</dbReference>
<feature type="binding site" evidence="1">
    <location>
        <position position="237"/>
    </location>
    <ligand>
        <name>a divalent metal cation</name>
        <dbReference type="ChEBI" id="CHEBI:60240"/>
    </ligand>
</feature>
<evidence type="ECO:0000313" key="3">
    <source>
        <dbReference type="Proteomes" id="UP000315724"/>
    </source>
</evidence>
<feature type="binding site" evidence="1">
    <location>
        <position position="85"/>
    </location>
    <ligand>
        <name>a divalent metal cation</name>
        <dbReference type="ChEBI" id="CHEBI:60240"/>
    </ligand>
</feature>
<evidence type="ECO:0000256" key="1">
    <source>
        <dbReference type="HAMAP-Rule" id="MF_02243"/>
    </source>
</evidence>
<protein>
    <recommendedName>
        <fullName evidence="1">Tagaturonate/fructuronate epimerase</fullName>
        <shortName evidence="1">D-TagA/D-FruA epimerase</shortName>
        <ecNumber evidence="1">5.1.2.7</ecNumber>
    </recommendedName>
</protein>
<dbReference type="Proteomes" id="UP000315724">
    <property type="component" value="Chromosome"/>
</dbReference>
<dbReference type="GO" id="GO:0016856">
    <property type="term" value="F:racemase and epimerase activity, acting on hydroxy acids and derivatives"/>
    <property type="evidence" value="ECO:0007669"/>
    <property type="project" value="UniProtKB-UniRule"/>
</dbReference>
<keyword evidence="1" id="KW-0413">Isomerase</keyword>
<dbReference type="EC" id="5.1.2.7" evidence="1"/>
<dbReference type="EMBL" id="CP036267">
    <property type="protein sequence ID" value="QDT32719.1"/>
    <property type="molecule type" value="Genomic_DNA"/>
</dbReference>
<name>A0A517QM53_9PLAN</name>
<proteinExistence type="inferred from homology"/>
<feature type="binding site" evidence="1">
    <location>
        <position position="270"/>
    </location>
    <ligand>
        <name>a divalent metal cation</name>
        <dbReference type="ChEBI" id="CHEBI:60240"/>
    </ligand>
</feature>
<feature type="active site" description="Proton donor" evidence="1">
    <location>
        <position position="195"/>
    </location>
</feature>
<comment type="cofactor">
    <cofactor evidence="1">
        <name>a divalent metal cation</name>
        <dbReference type="ChEBI" id="CHEBI:60240"/>
    </cofactor>
</comment>
<accession>A0A517QM53</accession>
<dbReference type="KEGG" id="tpol:Mal48_19660"/>
<evidence type="ECO:0000313" key="2">
    <source>
        <dbReference type="EMBL" id="QDT32719.1"/>
    </source>
</evidence>
<dbReference type="AlphaFoldDB" id="A0A517QM53"/>
<dbReference type="InterPro" id="IPR032586">
    <property type="entry name" value="UxaE"/>
</dbReference>
<comment type="function">
    <text evidence="1">Catalyzes the epimerization of D-tagaturonate (D-TagA) to D-fructuronate (D-FruA).</text>
</comment>
<comment type="catalytic activity">
    <reaction evidence="1">
        <text>keto-D-tagaturonate = keto-D-fructuronate</text>
        <dbReference type="Rhea" id="RHEA:51656"/>
        <dbReference type="ChEBI" id="CHEBI:17886"/>
        <dbReference type="ChEBI" id="CHEBI:59881"/>
        <dbReference type="EC" id="5.1.2.7"/>
    </reaction>
</comment>
<sequence length="424" mass="46165">MSEPQKCTTLGLAPSFGFGDRIGLATPGHVEAMKRSGNGIEPIFPQQSIREMTRTQRTAQEVMDDALNGAKAAGWEGRTGADADHLKTPEDVDVTAAVGFTFFTIDPSDDVDQKADDYDEGTLREKFANARETAPWYDSYLGKSVDLPSGAKIDLSEEACMRAAVKYGSAIQRALSLGDYIKSVHNAKGDDYEIELSVDETDQPTTLAEHYIIADQCLQGGMKLVSLAPRFIGELEKGVDYKGDVDALEASLNNHAAISELLGPYKLSLHSGSDKISMYAALARATKGRFHVKTAGTSYLEALRVVARHDEALFRRIVQFGRDHYDVDKATYHVSATNEAVPTGDGLDAKKLEQVYLECWADVPQGVGFTEPGRQILHCTFGSTLTDPELGPAVRSVLESHPDTYTEVLADHFSRHLEALASGM</sequence>
<dbReference type="OrthoDB" id="9797992at2"/>
<feature type="active site" description="Proton acceptor" evidence="1">
    <location>
        <position position="84"/>
    </location>
</feature>